<evidence type="ECO:0000256" key="7">
    <source>
        <dbReference type="SAM" id="SignalP"/>
    </source>
</evidence>
<evidence type="ECO:0000259" key="8">
    <source>
        <dbReference type="Pfam" id="PF00884"/>
    </source>
</evidence>
<evidence type="ECO:0000256" key="5">
    <source>
        <dbReference type="ARBA" id="ARBA00022837"/>
    </source>
</evidence>
<sequence>MGSRCRFLKRWLDLGKLWLLASVYGLALAPAGDCSNTSATLPNIIFILADDFGFHDVGYHGSAIKTPWLDKLAAEGVKLENYYVQPICTPTRSQLMSGRYQIHTGLEHRSFHAVQPDCLPLEDPTLANKLKELGYATHAVGKWHLGFYKKDCWPTRRGFDTFFGYLGGSEDYYTHIYKCDMPGFNCSQLEPGYDFRDQEELAPKYTGQYSTHLLAERAQHILENSQPNKPFFLYLPFQAPHIPLEVPDQYLKPYREVQDHDRRVYSGMVACMDEAIGNITQKMTELGLWENTVLIFSTDNGGEPIFGGGYNWPLRGVKGTLWEGGIHGVGFVYSPLIPDAMRGTSNTQLIHVSDWFPTLVAGLAGGSLEGLQLDGFNVWNTISLGSPSPRTEILHNIDPLTQTYMSIINWSLEGNQTKDDDFFTPSGAFNTTIRAAIRVGDWKLLTGNPGSSRWIPLPDSGIVPIQPIKQKGKHVWLFNIQEDPNEYHDLSEARPDKVKELVGRLQHYYSGLVPPLYPPGDPRSNPALHDGAWTNWE</sequence>
<dbReference type="SUPFAM" id="SSF53649">
    <property type="entry name" value="Alkaline phosphatase-like"/>
    <property type="match status" value="1"/>
</dbReference>
<proteinExistence type="inferred from homology"/>
<dbReference type="InterPro" id="IPR047115">
    <property type="entry name" value="ARSB"/>
</dbReference>
<name>A0A914ABA4_PATMI</name>
<dbReference type="InterPro" id="IPR000917">
    <property type="entry name" value="Sulfatase_N"/>
</dbReference>
<comment type="cofactor">
    <cofactor evidence="1">
        <name>Ca(2+)</name>
        <dbReference type="ChEBI" id="CHEBI:29108"/>
    </cofactor>
</comment>
<dbReference type="RefSeq" id="XP_038060731.1">
    <property type="nucleotide sequence ID" value="XM_038204803.1"/>
</dbReference>
<accession>A0A914ABA4</accession>
<evidence type="ECO:0000256" key="1">
    <source>
        <dbReference type="ARBA" id="ARBA00001913"/>
    </source>
</evidence>
<dbReference type="CDD" id="cd16029">
    <property type="entry name" value="4-S"/>
    <property type="match status" value="1"/>
</dbReference>
<dbReference type="InterPro" id="IPR017850">
    <property type="entry name" value="Alkaline_phosphatase_core_sf"/>
</dbReference>
<evidence type="ECO:0000256" key="3">
    <source>
        <dbReference type="ARBA" id="ARBA00022723"/>
    </source>
</evidence>
<dbReference type="FunFam" id="3.40.720.10:FF:000007">
    <property type="entry name" value="Arylsulfatase family, member J"/>
    <property type="match status" value="1"/>
</dbReference>
<dbReference type="InterPro" id="IPR024607">
    <property type="entry name" value="Sulfatase_CS"/>
</dbReference>
<dbReference type="EnsemblMetazoa" id="XM_038204803.1">
    <property type="protein sequence ID" value="XP_038060731.1"/>
    <property type="gene ID" value="LOC119731608"/>
</dbReference>
<evidence type="ECO:0000313" key="9">
    <source>
        <dbReference type="EnsemblMetazoa" id="XP_038060731.1"/>
    </source>
</evidence>
<evidence type="ECO:0000256" key="2">
    <source>
        <dbReference type="ARBA" id="ARBA00008779"/>
    </source>
</evidence>
<organism evidence="9 10">
    <name type="scientific">Patiria miniata</name>
    <name type="common">Bat star</name>
    <name type="synonym">Asterina miniata</name>
    <dbReference type="NCBI Taxonomy" id="46514"/>
    <lineage>
        <taxon>Eukaryota</taxon>
        <taxon>Metazoa</taxon>
        <taxon>Echinodermata</taxon>
        <taxon>Eleutherozoa</taxon>
        <taxon>Asterozoa</taxon>
        <taxon>Asteroidea</taxon>
        <taxon>Valvatacea</taxon>
        <taxon>Valvatida</taxon>
        <taxon>Asterinidae</taxon>
        <taxon>Patiria</taxon>
    </lineage>
</organism>
<dbReference type="OrthoDB" id="103349at2759"/>
<feature type="signal peptide" evidence="7">
    <location>
        <begin position="1"/>
        <end position="34"/>
    </location>
</feature>
<keyword evidence="7" id="KW-0732">Signal</keyword>
<dbReference type="PROSITE" id="PS00149">
    <property type="entry name" value="SULFATASE_2"/>
    <property type="match status" value="1"/>
</dbReference>
<evidence type="ECO:0000313" key="10">
    <source>
        <dbReference type="Proteomes" id="UP000887568"/>
    </source>
</evidence>
<dbReference type="Proteomes" id="UP000887568">
    <property type="component" value="Unplaced"/>
</dbReference>
<protein>
    <recommendedName>
        <fullName evidence="8">Sulfatase N-terminal domain-containing protein</fullName>
    </recommendedName>
</protein>
<dbReference type="PANTHER" id="PTHR10342">
    <property type="entry name" value="ARYLSULFATASE"/>
    <property type="match status" value="1"/>
</dbReference>
<reference evidence="9" key="1">
    <citation type="submission" date="2022-11" db="UniProtKB">
        <authorList>
            <consortium name="EnsemblMetazoa"/>
        </authorList>
    </citation>
    <scope>IDENTIFICATION</scope>
</reference>
<keyword evidence="10" id="KW-1185">Reference proteome</keyword>
<dbReference type="Gene3D" id="3.30.1120.10">
    <property type="match status" value="1"/>
</dbReference>
<keyword evidence="4" id="KW-0378">Hydrolase</keyword>
<comment type="similarity">
    <text evidence="2">Belongs to the sulfatase family.</text>
</comment>
<dbReference type="OMA" id="WDWMKPS"/>
<dbReference type="AlphaFoldDB" id="A0A914ABA4"/>
<dbReference type="GeneID" id="119731608"/>
<feature type="domain" description="Sulfatase N-terminal" evidence="8">
    <location>
        <begin position="42"/>
        <end position="360"/>
    </location>
</feature>
<keyword evidence="3" id="KW-0479">Metal-binding</keyword>
<keyword evidence="5" id="KW-0106">Calcium</keyword>
<dbReference type="Pfam" id="PF00884">
    <property type="entry name" value="Sulfatase"/>
    <property type="match status" value="1"/>
</dbReference>
<dbReference type="PANTHER" id="PTHR10342:SF274">
    <property type="entry name" value="ARYLSULFATASE B"/>
    <property type="match status" value="1"/>
</dbReference>
<evidence type="ECO:0000256" key="4">
    <source>
        <dbReference type="ARBA" id="ARBA00022801"/>
    </source>
</evidence>
<dbReference type="Gene3D" id="3.40.720.10">
    <property type="entry name" value="Alkaline Phosphatase, subunit A"/>
    <property type="match status" value="1"/>
</dbReference>
<dbReference type="GO" id="GO:0008484">
    <property type="term" value="F:sulfuric ester hydrolase activity"/>
    <property type="evidence" value="ECO:0007669"/>
    <property type="project" value="InterPro"/>
</dbReference>
<feature type="chain" id="PRO_5036757083" description="Sulfatase N-terminal domain-containing protein" evidence="7">
    <location>
        <begin position="35"/>
        <end position="537"/>
    </location>
</feature>
<evidence type="ECO:0000256" key="6">
    <source>
        <dbReference type="ARBA" id="ARBA00023180"/>
    </source>
</evidence>
<dbReference type="GO" id="GO:0046872">
    <property type="term" value="F:metal ion binding"/>
    <property type="evidence" value="ECO:0007669"/>
    <property type="project" value="UniProtKB-KW"/>
</dbReference>
<keyword evidence="6" id="KW-0325">Glycoprotein</keyword>